<dbReference type="PANTHER" id="PTHR33798">
    <property type="entry name" value="FLAVOPROTEIN OXYGENASE"/>
    <property type="match status" value="1"/>
</dbReference>
<feature type="region of interest" description="Disordered" evidence="5">
    <location>
        <begin position="575"/>
        <end position="598"/>
    </location>
</feature>
<evidence type="ECO:0000313" key="7">
    <source>
        <dbReference type="EMBL" id="KAB8556597.1"/>
    </source>
</evidence>
<feature type="compositionally biased region" description="Basic residues" evidence="5">
    <location>
        <begin position="467"/>
        <end position="476"/>
    </location>
</feature>
<reference evidence="7 8" key="1">
    <citation type="submission" date="2019-06" db="EMBL/GenBank/DDBJ databases">
        <title>A chromosomal-level reference genome of Carpinus fangiana (Coryloideae, Betulaceae).</title>
        <authorList>
            <person name="Yang X."/>
            <person name="Wang Z."/>
            <person name="Zhang L."/>
            <person name="Hao G."/>
            <person name="Liu J."/>
            <person name="Yang Y."/>
        </authorList>
    </citation>
    <scope>NUCLEOTIDE SEQUENCE [LARGE SCALE GENOMIC DNA]</scope>
    <source>
        <strain evidence="7">Cfa_2016G</strain>
        <tissue evidence="7">Leaf</tissue>
    </source>
</reference>
<organism evidence="7 8">
    <name type="scientific">Carpinus fangiana</name>
    <dbReference type="NCBI Taxonomy" id="176857"/>
    <lineage>
        <taxon>Eukaryota</taxon>
        <taxon>Viridiplantae</taxon>
        <taxon>Streptophyta</taxon>
        <taxon>Embryophyta</taxon>
        <taxon>Tracheophyta</taxon>
        <taxon>Spermatophyta</taxon>
        <taxon>Magnoliopsida</taxon>
        <taxon>eudicotyledons</taxon>
        <taxon>Gunneridae</taxon>
        <taxon>Pentapetalae</taxon>
        <taxon>rosids</taxon>
        <taxon>fabids</taxon>
        <taxon>Fagales</taxon>
        <taxon>Betulaceae</taxon>
        <taxon>Carpinus</taxon>
    </lineage>
</organism>
<accession>A0A5N6L268</accession>
<feature type="compositionally biased region" description="Low complexity" evidence="5">
    <location>
        <begin position="492"/>
        <end position="515"/>
    </location>
</feature>
<evidence type="ECO:0000313" key="8">
    <source>
        <dbReference type="Proteomes" id="UP000327013"/>
    </source>
</evidence>
<proteinExistence type="inferred from homology"/>
<keyword evidence="2" id="KW-0285">Flavoprotein</keyword>
<dbReference type="Pfam" id="PF01613">
    <property type="entry name" value="Flavin_Reduct"/>
    <property type="match status" value="1"/>
</dbReference>
<feature type="region of interest" description="Disordered" evidence="5">
    <location>
        <begin position="1"/>
        <end position="57"/>
    </location>
</feature>
<comment type="caution">
    <text evidence="7">The sequence shown here is derived from an EMBL/GenBank/DDBJ whole genome shotgun (WGS) entry which is preliminary data.</text>
</comment>
<feature type="compositionally biased region" description="Polar residues" evidence="5">
    <location>
        <begin position="658"/>
        <end position="673"/>
    </location>
</feature>
<feature type="compositionally biased region" description="Polar residues" evidence="5">
    <location>
        <begin position="531"/>
        <end position="541"/>
    </location>
</feature>
<feature type="compositionally biased region" description="Basic and acidic residues" evidence="5">
    <location>
        <begin position="19"/>
        <end position="28"/>
    </location>
</feature>
<evidence type="ECO:0000256" key="5">
    <source>
        <dbReference type="SAM" id="MobiDB-lite"/>
    </source>
</evidence>
<protein>
    <recommendedName>
        <fullName evidence="6">Flavin reductase like domain-containing protein</fullName>
    </recommendedName>
</protein>
<dbReference type="OrthoDB" id="10250990at2759"/>
<comment type="similarity">
    <text evidence="4">Belongs to the flavoredoxin family.</text>
</comment>
<keyword evidence="8" id="KW-1185">Reference proteome</keyword>
<dbReference type="InterPro" id="IPR002563">
    <property type="entry name" value="Flavin_Rdtase-like_dom"/>
</dbReference>
<gene>
    <name evidence="7" type="ORF">FH972_025634</name>
</gene>
<dbReference type="PANTHER" id="PTHR33798:SF5">
    <property type="entry name" value="FLAVIN REDUCTASE LIKE DOMAIN-CONTAINING PROTEIN"/>
    <property type="match status" value="1"/>
</dbReference>
<evidence type="ECO:0000256" key="4">
    <source>
        <dbReference type="ARBA" id="ARBA00038054"/>
    </source>
</evidence>
<dbReference type="Gene3D" id="2.30.110.10">
    <property type="entry name" value="Electron Transport, Fmn-binding Protein, Chain A"/>
    <property type="match status" value="1"/>
</dbReference>
<keyword evidence="3" id="KW-0288">FMN</keyword>
<evidence type="ECO:0000256" key="3">
    <source>
        <dbReference type="ARBA" id="ARBA00022643"/>
    </source>
</evidence>
<evidence type="ECO:0000256" key="1">
    <source>
        <dbReference type="ARBA" id="ARBA00001917"/>
    </source>
</evidence>
<feature type="compositionally biased region" description="Polar residues" evidence="5">
    <location>
        <begin position="454"/>
        <end position="465"/>
    </location>
</feature>
<dbReference type="SUPFAM" id="SSF50475">
    <property type="entry name" value="FMN-binding split barrel"/>
    <property type="match status" value="1"/>
</dbReference>
<dbReference type="EMBL" id="VIBQ01000062">
    <property type="protein sequence ID" value="KAB8556597.1"/>
    <property type="molecule type" value="Genomic_DNA"/>
</dbReference>
<feature type="region of interest" description="Disordered" evidence="5">
    <location>
        <begin position="303"/>
        <end position="322"/>
    </location>
</feature>
<evidence type="ECO:0000259" key="6">
    <source>
        <dbReference type="SMART" id="SM00903"/>
    </source>
</evidence>
<feature type="domain" description="Flavin reductase like" evidence="6">
    <location>
        <begin position="87"/>
        <end position="246"/>
    </location>
</feature>
<dbReference type="GO" id="GO:0010181">
    <property type="term" value="F:FMN binding"/>
    <property type="evidence" value="ECO:0007669"/>
    <property type="project" value="InterPro"/>
</dbReference>
<comment type="cofactor">
    <cofactor evidence="1">
        <name>FMN</name>
        <dbReference type="ChEBI" id="CHEBI:58210"/>
    </cofactor>
</comment>
<feature type="compositionally biased region" description="Polar residues" evidence="5">
    <location>
        <begin position="428"/>
        <end position="442"/>
    </location>
</feature>
<evidence type="ECO:0000256" key="2">
    <source>
        <dbReference type="ARBA" id="ARBA00022630"/>
    </source>
</evidence>
<feature type="compositionally biased region" description="Low complexity" evidence="5">
    <location>
        <begin position="379"/>
        <end position="399"/>
    </location>
</feature>
<dbReference type="Proteomes" id="UP000327013">
    <property type="component" value="Unassembled WGS sequence"/>
</dbReference>
<name>A0A5N6L268_9ROSI</name>
<dbReference type="AlphaFoldDB" id="A0A5N6L268"/>
<feature type="region of interest" description="Disordered" evidence="5">
    <location>
        <begin position="648"/>
        <end position="678"/>
    </location>
</feature>
<dbReference type="InterPro" id="IPR012349">
    <property type="entry name" value="Split_barrel_FMN-bd"/>
</dbReference>
<feature type="region of interest" description="Disordered" evidence="5">
    <location>
        <begin position="333"/>
        <end position="562"/>
    </location>
</feature>
<dbReference type="SMART" id="SM00903">
    <property type="entry name" value="Flavin_Reduct"/>
    <property type="match status" value="1"/>
</dbReference>
<sequence>MSTSAASKPTAEQPIQRNPHPDFKKVEASRAPFDSTRKWSVSQTPQPEWRLGDGANDNGASLAHEHVEIDPYAAGRPAAFNYKLLISAVVPRPIGFLSTRSADGASTNLAPYSFTQLVNYDPPIFTVSFNGPAPGKDSLRNLRDTRECTINIVGEHMLEAANATSVNAPFGVSEWALTGLTPAPSAVVKPSRVKESVFSVEGRLLDTKEFQSRADPSKTAGVLAFIEGVRFWAREDAINEERNLIDIGVLRPVSRLGGITYARVLDGIEIPRPDWDEKVKAGETDGLVEKKLQDQSRGHEGILVGGLNPVESAPGKTFQKPGPKQLMATITMASTSSEPRNSGPRGHRKRPSGAAPPVFSFPATPVASVDGPGHEDELVAPVRVTTPPSTPPLQTSPQLEAPSWEPVVASANQPDFDPDFAPPDVAIISSTPPDNVSQSSPSALPVFSFGAGSELSQDTIPSEQQASRRKHRHKRSTAQSIDVSGLDLRPHTAGAEATTPTSASTEESRTPATTPHKLTFGPSAQMDAHQTPPSSRGSSVRFSDPPPLPTFRRDRLTTPDQDDESALIDLDLAVVDNPPSPRVRNGRRAGSMHSGGNRIVISQPAEGHRRTESAPQLAPAFILDSNYIRRQSMTPSTLFPLGDVFEEDEEQEPRLDTSDMTNSALPSPQTTLATPRLDTANSSALTFASAATTSDGDFAKRPSSRRKRFGRKLMFWKWKNQSDSALSSNMKSN</sequence>